<evidence type="ECO:0000313" key="3">
    <source>
        <dbReference type="Proteomes" id="UP000632195"/>
    </source>
</evidence>
<dbReference type="Gene3D" id="3.40.50.1400">
    <property type="match status" value="2"/>
</dbReference>
<reference evidence="2" key="2">
    <citation type="submission" date="2022-09" db="EMBL/GenBank/DDBJ databases">
        <authorList>
            <person name="Sun Q."/>
            <person name="Ohkuma M."/>
        </authorList>
    </citation>
    <scope>NUCLEOTIDE SEQUENCE</scope>
    <source>
        <strain evidence="2">JCM 13583</strain>
    </source>
</reference>
<dbReference type="InterPro" id="IPR001015">
    <property type="entry name" value="Ferrochelatase"/>
</dbReference>
<comment type="similarity">
    <text evidence="1">Belongs to the ferrochelatase family.</text>
</comment>
<gene>
    <name evidence="2" type="primary">hemH</name>
    <name evidence="2" type="ORF">GCM10007108_11350</name>
</gene>
<protein>
    <submittedName>
        <fullName evidence="2">Ferrochelatase</fullName>
    </submittedName>
</protein>
<name>A0AA37BRU9_9ARCH</name>
<reference evidence="2" key="1">
    <citation type="journal article" date="2014" name="Int. J. Syst. Evol. Microbiol.">
        <title>Complete genome sequence of Corynebacterium casei LMG S-19264T (=DSM 44701T), isolated from a smear-ripened cheese.</title>
        <authorList>
            <consortium name="US DOE Joint Genome Institute (JGI-PGF)"/>
            <person name="Walter F."/>
            <person name="Albersmeier A."/>
            <person name="Kalinowski J."/>
            <person name="Ruckert C."/>
        </authorList>
    </citation>
    <scope>NUCLEOTIDE SEQUENCE</scope>
    <source>
        <strain evidence="2">JCM 13583</strain>
    </source>
</reference>
<evidence type="ECO:0000256" key="1">
    <source>
        <dbReference type="RuleBase" id="RU004185"/>
    </source>
</evidence>
<sequence>MREAVILMAYGSPTNPDDIMEYLRDIYHGHEPPEYAVKENVEKYRMAGGVSPSNRIIESVRQKLEARLAREGDFRVMLGFKHWRPSIESAVREARDWGAGIIRAIMLFPFPSDNVEESYLEPLKASLSAVGYDGQIEFIDALDRAGDRFYDMWAEIVRPLVGGAHVLYDAHSLPLRESGEEAYVGHFRRSAERISEMLGLDRYLWGFQSIGRYGDRWLRPSVYDVTRDIREGEKVLAVPVGFVYTHLEVLYDLDYEFGGSLVARGVRYERTPLPDDRDSFIELLRSLATGGD</sequence>
<dbReference type="PANTHER" id="PTHR11108:SF1">
    <property type="entry name" value="FERROCHELATASE, MITOCHONDRIAL"/>
    <property type="match status" value="1"/>
</dbReference>
<keyword evidence="3" id="KW-1185">Reference proteome</keyword>
<dbReference type="GO" id="GO:0006783">
    <property type="term" value="P:heme biosynthetic process"/>
    <property type="evidence" value="ECO:0007669"/>
    <property type="project" value="InterPro"/>
</dbReference>
<evidence type="ECO:0000313" key="2">
    <source>
        <dbReference type="EMBL" id="GGM75133.1"/>
    </source>
</evidence>
<dbReference type="AlphaFoldDB" id="A0AA37BRU9"/>
<accession>A0AA37BRU9</accession>
<dbReference type="EMBL" id="BMNY01000001">
    <property type="protein sequence ID" value="GGM75133.1"/>
    <property type="molecule type" value="Genomic_DNA"/>
</dbReference>
<dbReference type="SUPFAM" id="SSF53800">
    <property type="entry name" value="Chelatase"/>
    <property type="match status" value="1"/>
</dbReference>
<proteinExistence type="inferred from homology"/>
<dbReference type="RefSeq" id="WP_188681033.1">
    <property type="nucleotide sequence ID" value="NZ_BMNY01000001.1"/>
</dbReference>
<dbReference type="Pfam" id="PF00762">
    <property type="entry name" value="Ferrochelatase"/>
    <property type="match status" value="1"/>
</dbReference>
<organism evidence="2 3">
    <name type="scientific">Thermogymnomonas acidicola</name>
    <dbReference type="NCBI Taxonomy" id="399579"/>
    <lineage>
        <taxon>Archaea</taxon>
        <taxon>Methanobacteriati</taxon>
        <taxon>Thermoplasmatota</taxon>
        <taxon>Thermoplasmata</taxon>
        <taxon>Thermoplasmatales</taxon>
        <taxon>Thermogymnomonas</taxon>
    </lineage>
</organism>
<dbReference type="PANTHER" id="PTHR11108">
    <property type="entry name" value="FERROCHELATASE"/>
    <property type="match status" value="1"/>
</dbReference>
<dbReference type="GO" id="GO:0004325">
    <property type="term" value="F:ferrochelatase activity"/>
    <property type="evidence" value="ECO:0007669"/>
    <property type="project" value="InterPro"/>
</dbReference>
<comment type="caution">
    <text evidence="2">The sequence shown here is derived from an EMBL/GenBank/DDBJ whole genome shotgun (WGS) entry which is preliminary data.</text>
</comment>
<dbReference type="Proteomes" id="UP000632195">
    <property type="component" value="Unassembled WGS sequence"/>
</dbReference>